<sequence>MTISYDVSGDGPAVLLLHSGVTDRRMWDGQVQPLVDAGYRVVRPDLRGFGDTPLPPHTFDNADDVAGLLDFLNIRQVTLVGSSYGGEVALEVAARWPGLVDGLVLLGSALPGHAPSFELQLVGEREEALVEAGDLQGAAQLMVDTFLGPDADAAAGQAVLRMQMRAYELQTAAGGGRAKNPFELAAIKAPTLVVSGAHDLDDFRQIATHVASQIADAYHVELPWAGHLPSLERPSATADLLIGFLRRPR</sequence>
<organism evidence="3 4">
    <name type="scientific">Nonomuraea soli</name>
    <dbReference type="NCBI Taxonomy" id="1032476"/>
    <lineage>
        <taxon>Bacteria</taxon>
        <taxon>Bacillati</taxon>
        <taxon>Actinomycetota</taxon>
        <taxon>Actinomycetes</taxon>
        <taxon>Streptosporangiales</taxon>
        <taxon>Streptosporangiaceae</taxon>
        <taxon>Nonomuraea</taxon>
    </lineage>
</organism>
<evidence type="ECO:0000313" key="4">
    <source>
        <dbReference type="Proteomes" id="UP000530928"/>
    </source>
</evidence>
<evidence type="ECO:0000259" key="2">
    <source>
        <dbReference type="Pfam" id="PF12697"/>
    </source>
</evidence>
<dbReference type="InterPro" id="IPR029058">
    <property type="entry name" value="AB_hydrolase_fold"/>
</dbReference>
<dbReference type="RefSeq" id="WP_181610337.1">
    <property type="nucleotide sequence ID" value="NZ_BAABAM010000002.1"/>
</dbReference>
<dbReference type="SUPFAM" id="SSF53474">
    <property type="entry name" value="alpha/beta-Hydrolases"/>
    <property type="match status" value="1"/>
</dbReference>
<evidence type="ECO:0000313" key="3">
    <source>
        <dbReference type="EMBL" id="MBA2891553.1"/>
    </source>
</evidence>
<dbReference type="Pfam" id="PF12697">
    <property type="entry name" value="Abhydrolase_6"/>
    <property type="match status" value="1"/>
</dbReference>
<dbReference type="AlphaFoldDB" id="A0A7W0CI20"/>
<gene>
    <name evidence="3" type="ORF">HNR30_002894</name>
</gene>
<dbReference type="InterPro" id="IPR000073">
    <property type="entry name" value="AB_hydrolase_1"/>
</dbReference>
<feature type="domain" description="AB hydrolase-1" evidence="2">
    <location>
        <begin position="14"/>
        <end position="239"/>
    </location>
</feature>
<proteinExistence type="predicted"/>
<evidence type="ECO:0000256" key="1">
    <source>
        <dbReference type="ARBA" id="ARBA00022801"/>
    </source>
</evidence>
<name>A0A7W0CI20_9ACTN</name>
<dbReference type="GO" id="GO:0016787">
    <property type="term" value="F:hydrolase activity"/>
    <property type="evidence" value="ECO:0007669"/>
    <property type="project" value="UniProtKB-KW"/>
</dbReference>
<keyword evidence="1" id="KW-0378">Hydrolase</keyword>
<dbReference type="PANTHER" id="PTHR43798">
    <property type="entry name" value="MONOACYLGLYCEROL LIPASE"/>
    <property type="match status" value="1"/>
</dbReference>
<dbReference type="GO" id="GO:0016020">
    <property type="term" value="C:membrane"/>
    <property type="evidence" value="ECO:0007669"/>
    <property type="project" value="TreeGrafter"/>
</dbReference>
<dbReference type="EMBL" id="JACDUR010000003">
    <property type="protein sequence ID" value="MBA2891553.1"/>
    <property type="molecule type" value="Genomic_DNA"/>
</dbReference>
<reference evidence="3 4" key="1">
    <citation type="submission" date="2020-07" db="EMBL/GenBank/DDBJ databases">
        <title>Genomic Encyclopedia of Type Strains, Phase IV (KMG-IV): sequencing the most valuable type-strain genomes for metagenomic binning, comparative biology and taxonomic classification.</title>
        <authorList>
            <person name="Goeker M."/>
        </authorList>
    </citation>
    <scope>NUCLEOTIDE SEQUENCE [LARGE SCALE GENOMIC DNA]</scope>
    <source>
        <strain evidence="3 4">DSM 45533</strain>
    </source>
</reference>
<dbReference type="Proteomes" id="UP000530928">
    <property type="component" value="Unassembled WGS sequence"/>
</dbReference>
<accession>A0A7W0CI20</accession>
<keyword evidence="4" id="KW-1185">Reference proteome</keyword>
<comment type="caution">
    <text evidence="3">The sequence shown here is derived from an EMBL/GenBank/DDBJ whole genome shotgun (WGS) entry which is preliminary data.</text>
</comment>
<dbReference type="InterPro" id="IPR050266">
    <property type="entry name" value="AB_hydrolase_sf"/>
</dbReference>
<protein>
    <submittedName>
        <fullName evidence="3">Pimeloyl-ACP methyl ester carboxylesterase</fullName>
    </submittedName>
</protein>
<dbReference type="PANTHER" id="PTHR43798:SF31">
    <property type="entry name" value="AB HYDROLASE SUPERFAMILY PROTEIN YCLE"/>
    <property type="match status" value="1"/>
</dbReference>
<dbReference type="PRINTS" id="PR00111">
    <property type="entry name" value="ABHYDROLASE"/>
</dbReference>
<dbReference type="Gene3D" id="3.40.50.1820">
    <property type="entry name" value="alpha/beta hydrolase"/>
    <property type="match status" value="1"/>
</dbReference>